<dbReference type="Pfam" id="PF05118">
    <property type="entry name" value="Asp_Arg_Hydrox"/>
    <property type="match status" value="1"/>
</dbReference>
<comment type="similarity">
    <text evidence="1">Belongs to the aspartyl/asparaginyl beta-hydroxylase family.</text>
</comment>
<evidence type="ECO:0000313" key="6">
    <source>
        <dbReference type="Proteomes" id="UP001217500"/>
    </source>
</evidence>
<dbReference type="InterPro" id="IPR051821">
    <property type="entry name" value="Asp/Asn_beta-hydroxylase"/>
</dbReference>
<dbReference type="Gene3D" id="2.60.120.330">
    <property type="entry name" value="B-lactam Antibiotic, Isopenicillin N Synthase, Chain"/>
    <property type="match status" value="1"/>
</dbReference>
<feature type="domain" description="Aspartyl/asparaginy/proline hydroxylase" evidence="4">
    <location>
        <begin position="194"/>
        <end position="356"/>
    </location>
</feature>
<accession>A0AAE9XL01</accession>
<name>A0AAE9XL01_9PROT</name>
<reference evidence="5" key="1">
    <citation type="submission" date="2023-01" db="EMBL/GenBank/DDBJ databases">
        <title>The genome sequence of Kordiimonadaceae bacterium 6D33.</title>
        <authorList>
            <person name="Liu Y."/>
        </authorList>
    </citation>
    <scope>NUCLEOTIDE SEQUENCE</scope>
    <source>
        <strain evidence="5">6D33</strain>
    </source>
</reference>
<evidence type="ECO:0000256" key="2">
    <source>
        <dbReference type="ARBA" id="ARBA00022964"/>
    </source>
</evidence>
<evidence type="ECO:0000256" key="1">
    <source>
        <dbReference type="ARBA" id="ARBA00007730"/>
    </source>
</evidence>
<dbReference type="PANTHER" id="PTHR46332">
    <property type="entry name" value="ASPARTATE BETA-HYDROXYLASE DOMAIN-CONTAINING PROTEIN 2"/>
    <property type="match status" value="1"/>
</dbReference>
<keyword evidence="6" id="KW-1185">Reference proteome</keyword>
<dbReference type="KEGG" id="gso:PH603_09925"/>
<evidence type="ECO:0000256" key="3">
    <source>
        <dbReference type="ARBA" id="ARBA00023002"/>
    </source>
</evidence>
<keyword evidence="3" id="KW-0560">Oxidoreductase</keyword>
<protein>
    <submittedName>
        <fullName evidence="5">Aspartyl/asparaginyl beta-hydroxylase domain-containing protein</fullName>
    </submittedName>
</protein>
<sequence>MNAPALYQELESHLRQGATGRALEVARQIAAAGGTAPWMAIAKTCHERGDQAGEEEALSRRLREQRGDIGAISGMAELKRAQGDRRAAENFYRLGLNTVAHIPNAPPPLRAWAERAQAYLQEGIAVYAAHLDDQMKAAGIDVAASSPRIREAFDLLTGRTPLYLQQPSMFFYPGLPHRAWYEREEFDWVPALEARTEAITAELKALLETEDGTFTPYVQAPPGRPAPNNPLLDDPSWGAAYLYKSGERQPLADHCPAAIEALSHTPQPSIESRSPMALFSRLKPGTHIKPHNGLLNTRLICHLPLIAPDRCGLRVGPETRTWQEGKLFIFDDSFEHEAWNRGTSDRTVMLFEIWRPEIPEDDRKVLTALFASIDRFDEDH</sequence>
<dbReference type="InterPro" id="IPR027443">
    <property type="entry name" value="IPNS-like_sf"/>
</dbReference>
<proteinExistence type="inferred from homology"/>
<dbReference type="EMBL" id="CP116805">
    <property type="protein sequence ID" value="WCL52857.1"/>
    <property type="molecule type" value="Genomic_DNA"/>
</dbReference>
<dbReference type="SUPFAM" id="SSF51197">
    <property type="entry name" value="Clavaminate synthase-like"/>
    <property type="match status" value="1"/>
</dbReference>
<evidence type="ECO:0000313" key="5">
    <source>
        <dbReference type="EMBL" id="WCL52857.1"/>
    </source>
</evidence>
<keyword evidence="2" id="KW-0223">Dioxygenase</keyword>
<dbReference type="AlphaFoldDB" id="A0AAE9XL01"/>
<dbReference type="Proteomes" id="UP001217500">
    <property type="component" value="Chromosome"/>
</dbReference>
<evidence type="ECO:0000259" key="4">
    <source>
        <dbReference type="Pfam" id="PF05118"/>
    </source>
</evidence>
<dbReference type="GO" id="GO:0016020">
    <property type="term" value="C:membrane"/>
    <property type="evidence" value="ECO:0007669"/>
    <property type="project" value="TreeGrafter"/>
</dbReference>
<dbReference type="RefSeq" id="WP_289502310.1">
    <property type="nucleotide sequence ID" value="NZ_CP116805.1"/>
</dbReference>
<dbReference type="GO" id="GO:0051213">
    <property type="term" value="F:dioxygenase activity"/>
    <property type="evidence" value="ECO:0007669"/>
    <property type="project" value="UniProtKB-KW"/>
</dbReference>
<dbReference type="InterPro" id="IPR007803">
    <property type="entry name" value="Asp/Arg/Pro-Hydrxlase"/>
</dbReference>
<organism evidence="5 6">
    <name type="scientific">Gimibacter soli</name>
    <dbReference type="NCBI Taxonomy" id="3024400"/>
    <lineage>
        <taxon>Bacteria</taxon>
        <taxon>Pseudomonadati</taxon>
        <taxon>Pseudomonadota</taxon>
        <taxon>Alphaproteobacteria</taxon>
        <taxon>Kordiimonadales</taxon>
        <taxon>Temperatibacteraceae</taxon>
        <taxon>Gimibacter</taxon>
    </lineage>
</organism>
<dbReference type="PANTHER" id="PTHR46332:SF5">
    <property type="entry name" value="ASPARTATE BETA-HYDROXYLASE DOMAIN CONTAINING 2"/>
    <property type="match status" value="1"/>
</dbReference>
<gene>
    <name evidence="5" type="ORF">PH603_09925</name>
</gene>